<organism evidence="1 2">
    <name type="scientific">Haloarcula limicola</name>
    <dbReference type="NCBI Taxonomy" id="1429915"/>
    <lineage>
        <taxon>Archaea</taxon>
        <taxon>Methanobacteriati</taxon>
        <taxon>Methanobacteriota</taxon>
        <taxon>Stenosarchaea group</taxon>
        <taxon>Halobacteria</taxon>
        <taxon>Halobacteriales</taxon>
        <taxon>Haloarculaceae</taxon>
        <taxon>Haloarcula</taxon>
    </lineage>
</organism>
<dbReference type="EMBL" id="JAHQXF010000001">
    <property type="protein sequence ID" value="MBV0923699.1"/>
    <property type="molecule type" value="Genomic_DNA"/>
</dbReference>
<keyword evidence="2" id="KW-1185">Reference proteome</keyword>
<comment type="caution">
    <text evidence="1">The sequence shown here is derived from an EMBL/GenBank/DDBJ whole genome shotgun (WGS) entry which is preliminary data.</text>
</comment>
<protein>
    <submittedName>
        <fullName evidence="1">Uncharacterized protein</fullName>
    </submittedName>
</protein>
<evidence type="ECO:0000313" key="2">
    <source>
        <dbReference type="Proteomes" id="UP000766550"/>
    </source>
</evidence>
<name>A0A8J8C438_9EURY</name>
<dbReference type="RefSeq" id="WP_162316810.1">
    <property type="nucleotide sequence ID" value="NZ_JAHQXF010000001.1"/>
</dbReference>
<reference evidence="1 2" key="1">
    <citation type="submission" date="2021-06" db="EMBL/GenBank/DDBJ databases">
        <title>New haloarchaea isolates fom saline soil.</title>
        <authorList>
            <person name="Duran-Viseras A."/>
            <person name="Sanchez-Porro C.S."/>
            <person name="Ventosa A."/>
        </authorList>
    </citation>
    <scope>NUCLEOTIDE SEQUENCE [LARGE SCALE GENOMIC DNA]</scope>
    <source>
        <strain evidence="1 2">JCM 183640</strain>
    </source>
</reference>
<gene>
    <name evidence="1" type="ORF">KTS45_05740</name>
</gene>
<dbReference type="AlphaFoldDB" id="A0A8J8C438"/>
<evidence type="ECO:0000313" key="1">
    <source>
        <dbReference type="EMBL" id="MBV0923699.1"/>
    </source>
</evidence>
<accession>A0A8J8C438</accession>
<dbReference type="Proteomes" id="UP000766550">
    <property type="component" value="Unassembled WGS sequence"/>
</dbReference>
<sequence length="74" mass="7676">MGILSAVGEILRASTQSANRGDSAGETSAGAYWCDDCAERIRDVDATGTEPPNCPDCGEEMRFERSAAATGCAC</sequence>
<dbReference type="OrthoDB" id="203316at2157"/>
<proteinExistence type="predicted"/>